<dbReference type="InParanoid" id="A0A4Q1BHB9"/>
<feature type="compositionally biased region" description="Basic and acidic residues" evidence="1">
    <location>
        <begin position="9"/>
        <end position="30"/>
    </location>
</feature>
<reference evidence="2 3" key="1">
    <citation type="submission" date="2016-06" db="EMBL/GenBank/DDBJ databases">
        <title>Evolution of pathogenesis and genome organization in the Tremellales.</title>
        <authorList>
            <person name="Cuomo C."/>
            <person name="Litvintseva A."/>
            <person name="Heitman J."/>
            <person name="Chen Y."/>
            <person name="Sun S."/>
            <person name="Springer D."/>
            <person name="Dromer F."/>
            <person name="Young S."/>
            <person name="Zeng Q."/>
            <person name="Chapman S."/>
            <person name="Gujja S."/>
            <person name="Saif S."/>
            <person name="Birren B."/>
        </authorList>
    </citation>
    <scope>NUCLEOTIDE SEQUENCE [LARGE SCALE GENOMIC DNA]</scope>
    <source>
        <strain evidence="2 3">ATCC 28783</strain>
    </source>
</reference>
<dbReference type="VEuPathDB" id="FungiDB:TREMEDRAFT_58375"/>
<dbReference type="EMBL" id="SDIL01000081">
    <property type="protein sequence ID" value="RXK36995.1"/>
    <property type="molecule type" value="Genomic_DNA"/>
</dbReference>
<protein>
    <submittedName>
        <fullName evidence="2">Uncharacterized protein</fullName>
    </submittedName>
</protein>
<sequence>MPWSPEPEPVVKEESSRNERDQEQEHPHDDVPDDPTALLSDYQELINKCCHANHSLSTGSMSWTTPEIISMRLLDALLEKSRSPASKPVLVSPKEALSKRLALLLWLSGMLITKLQEVYVIVEFAGIYAASNMGYNLVAH</sequence>
<dbReference type="AlphaFoldDB" id="A0A4Q1BHB9"/>
<gene>
    <name evidence="2" type="ORF">M231_05759</name>
</gene>
<accession>A0A4Q1BHB9</accession>
<feature type="region of interest" description="Disordered" evidence="1">
    <location>
        <begin position="1"/>
        <end position="36"/>
    </location>
</feature>
<name>A0A4Q1BHB9_TREME</name>
<proteinExistence type="predicted"/>
<evidence type="ECO:0000313" key="2">
    <source>
        <dbReference type="EMBL" id="RXK36995.1"/>
    </source>
</evidence>
<dbReference type="Proteomes" id="UP000289152">
    <property type="component" value="Unassembled WGS sequence"/>
</dbReference>
<comment type="caution">
    <text evidence="2">The sequence shown here is derived from an EMBL/GenBank/DDBJ whole genome shotgun (WGS) entry which is preliminary data.</text>
</comment>
<organism evidence="2 3">
    <name type="scientific">Tremella mesenterica</name>
    <name type="common">Jelly fungus</name>
    <dbReference type="NCBI Taxonomy" id="5217"/>
    <lineage>
        <taxon>Eukaryota</taxon>
        <taxon>Fungi</taxon>
        <taxon>Dikarya</taxon>
        <taxon>Basidiomycota</taxon>
        <taxon>Agaricomycotina</taxon>
        <taxon>Tremellomycetes</taxon>
        <taxon>Tremellales</taxon>
        <taxon>Tremellaceae</taxon>
        <taxon>Tremella</taxon>
    </lineage>
</organism>
<keyword evidence="3" id="KW-1185">Reference proteome</keyword>
<evidence type="ECO:0000313" key="3">
    <source>
        <dbReference type="Proteomes" id="UP000289152"/>
    </source>
</evidence>
<evidence type="ECO:0000256" key="1">
    <source>
        <dbReference type="SAM" id="MobiDB-lite"/>
    </source>
</evidence>